<organism evidence="2 3">
    <name type="scientific">Neonectria magnoliae</name>
    <dbReference type="NCBI Taxonomy" id="2732573"/>
    <lineage>
        <taxon>Eukaryota</taxon>
        <taxon>Fungi</taxon>
        <taxon>Dikarya</taxon>
        <taxon>Ascomycota</taxon>
        <taxon>Pezizomycotina</taxon>
        <taxon>Sordariomycetes</taxon>
        <taxon>Hypocreomycetidae</taxon>
        <taxon>Hypocreales</taxon>
        <taxon>Nectriaceae</taxon>
        <taxon>Neonectria</taxon>
    </lineage>
</organism>
<accession>A0ABR1I5Z6</accession>
<keyword evidence="3" id="KW-1185">Reference proteome</keyword>
<evidence type="ECO:0000313" key="2">
    <source>
        <dbReference type="EMBL" id="KAK7428982.1"/>
    </source>
</evidence>
<feature type="region of interest" description="Disordered" evidence="1">
    <location>
        <begin position="221"/>
        <end position="248"/>
    </location>
</feature>
<evidence type="ECO:0000313" key="3">
    <source>
        <dbReference type="Proteomes" id="UP001498421"/>
    </source>
</evidence>
<dbReference type="Proteomes" id="UP001498421">
    <property type="component" value="Unassembled WGS sequence"/>
</dbReference>
<evidence type="ECO:0000256" key="1">
    <source>
        <dbReference type="SAM" id="MobiDB-lite"/>
    </source>
</evidence>
<proteinExistence type="predicted"/>
<reference evidence="2 3" key="1">
    <citation type="journal article" date="2025" name="Microbiol. Resour. Announc.">
        <title>Draft genome sequences for Neonectria magnoliae and Neonectria punicea, canker pathogens of Liriodendron tulipifera and Acer saccharum in West Virginia.</title>
        <authorList>
            <person name="Petronek H.M."/>
            <person name="Kasson M.T."/>
            <person name="Metheny A.M."/>
            <person name="Stauder C.M."/>
            <person name="Lovett B."/>
            <person name="Lynch S.C."/>
            <person name="Garnas J.R."/>
            <person name="Kasson L.R."/>
            <person name="Stajich J.E."/>
        </authorList>
    </citation>
    <scope>NUCLEOTIDE SEQUENCE [LARGE SCALE GENOMIC DNA]</scope>
    <source>
        <strain evidence="2 3">NRRL 64651</strain>
    </source>
</reference>
<protein>
    <submittedName>
        <fullName evidence="2">Uncharacterized protein</fullName>
    </submittedName>
</protein>
<dbReference type="EMBL" id="JAZAVK010000034">
    <property type="protein sequence ID" value="KAK7428982.1"/>
    <property type="molecule type" value="Genomic_DNA"/>
</dbReference>
<sequence>MTCFASQVQWPPDEGSWYILRCEEHDFNFKDNPLAGAAAHVRGKKHGKKSSDYNTVLELLGIEVLGCDKSLAEKNNIAARDAFTNGQRQPAAETVTESIWASEEVPPANAQDMDASGSAGREKEEMNALCHVDKAINGNMTRLKQSSIRKGKTFSWKEGYEDDGPRVSMREFPVMFFDGSPFPSRSSVAWVSARDLKLYDASAQSLIEHSHQVLDYLESREREGRQKIASQDGTTDSAAADLESPGSA</sequence>
<comment type="caution">
    <text evidence="2">The sequence shown here is derived from an EMBL/GenBank/DDBJ whole genome shotgun (WGS) entry which is preliminary data.</text>
</comment>
<name>A0ABR1I5Z6_9HYPO</name>
<gene>
    <name evidence="2" type="ORF">QQZ08_004494</name>
</gene>
<feature type="compositionally biased region" description="Polar residues" evidence="1">
    <location>
        <begin position="228"/>
        <end position="237"/>
    </location>
</feature>